<keyword evidence="3" id="KW-1140">T=1 icosahedral capsid protein</keyword>
<dbReference type="GO" id="GO:0039615">
    <property type="term" value="C:T=1 icosahedral viral capsid"/>
    <property type="evidence" value="ECO:0007669"/>
    <property type="project" value="UniProtKB-KW"/>
</dbReference>
<evidence type="ECO:0000256" key="3">
    <source>
        <dbReference type="ARBA" id="ARBA00022431"/>
    </source>
</evidence>
<evidence type="ECO:0000313" key="7">
    <source>
        <dbReference type="EMBL" id="UPW40899.1"/>
    </source>
</evidence>
<reference evidence="7" key="1">
    <citation type="submission" date="2022-02" db="EMBL/GenBank/DDBJ databases">
        <title>Towards deciphering the DNA virus diversity associated with rodent species in the families Cricetidae and Heteromyidae.</title>
        <authorList>
            <person name="Lund M."/>
            <person name="Larsen B.B."/>
            <person name="Gryseels S."/>
            <person name="Kraberger S."/>
            <person name="Rowsey D.M."/>
            <person name="Steger L."/>
            <person name="Yule K.M."/>
            <person name="Upham N.S."/>
            <person name="Worobey M."/>
            <person name="Van Doorslaer K."/>
            <person name="Varsani A."/>
        </authorList>
    </citation>
    <scope>NUCLEOTIDE SEQUENCE</scope>
    <source>
        <strain evidence="7">UA08Rod_6151</strain>
    </source>
</reference>
<accession>A0A976N118</accession>
<feature type="region of interest" description="Disordered" evidence="6">
    <location>
        <begin position="272"/>
        <end position="292"/>
    </location>
</feature>
<dbReference type="GO" id="GO:0005198">
    <property type="term" value="F:structural molecule activity"/>
    <property type="evidence" value="ECO:0007669"/>
    <property type="project" value="InterPro"/>
</dbReference>
<evidence type="ECO:0000256" key="6">
    <source>
        <dbReference type="SAM" id="MobiDB-lite"/>
    </source>
</evidence>
<dbReference type="InterPro" id="IPR037002">
    <property type="entry name" value="Microviridae_protein_F_sf"/>
</dbReference>
<dbReference type="InterPro" id="IPR003514">
    <property type="entry name" value="Microviridae_protein_F"/>
</dbReference>
<dbReference type="InterPro" id="IPR016184">
    <property type="entry name" value="Capsid/spike_ssDNA_virus"/>
</dbReference>
<proteinExistence type="inferred from homology"/>
<comment type="similarity">
    <text evidence="2">Belongs to the microviridae F protein family.</text>
</comment>
<comment type="subcellular location">
    <subcellularLocation>
        <location evidence="1">Virion</location>
    </subcellularLocation>
</comment>
<evidence type="ECO:0000256" key="1">
    <source>
        <dbReference type="ARBA" id="ARBA00004328"/>
    </source>
</evidence>
<evidence type="ECO:0000256" key="5">
    <source>
        <dbReference type="ARBA" id="ARBA00022844"/>
    </source>
</evidence>
<dbReference type="Gene3D" id="2.60.169.10">
    <property type="entry name" value="Microviridae F protein"/>
    <property type="match status" value="2"/>
</dbReference>
<protein>
    <submittedName>
        <fullName evidence="7">Major capsid protein</fullName>
    </submittedName>
</protein>
<keyword evidence="4" id="KW-0167">Capsid protein</keyword>
<evidence type="ECO:0000256" key="2">
    <source>
        <dbReference type="ARBA" id="ARBA00009963"/>
    </source>
</evidence>
<organism evidence="7">
    <name type="scientific">Sigmofec virus UA08Rod_6151</name>
    <dbReference type="NCBI Taxonomy" id="2929224"/>
    <lineage>
        <taxon>Viruses</taxon>
        <taxon>Monodnaviria</taxon>
        <taxon>Sangervirae</taxon>
        <taxon>Phixviricota</taxon>
        <taxon>Malgrandaviricetes</taxon>
        <taxon>Petitvirales</taxon>
        <taxon>Microviridae</taxon>
    </lineage>
</organism>
<evidence type="ECO:0000256" key="4">
    <source>
        <dbReference type="ARBA" id="ARBA00022561"/>
    </source>
</evidence>
<dbReference type="Pfam" id="PF02305">
    <property type="entry name" value="Phage_F"/>
    <property type="match status" value="1"/>
</dbReference>
<dbReference type="EMBL" id="OM869515">
    <property type="protein sequence ID" value="UPW40899.1"/>
    <property type="molecule type" value="Genomic_DNA"/>
</dbReference>
<name>A0A976N118_9VIRU</name>
<keyword evidence="5" id="KW-0946">Virion</keyword>
<dbReference type="SUPFAM" id="SSF88645">
    <property type="entry name" value="ssDNA viruses"/>
    <property type="match status" value="1"/>
</dbReference>
<sequence>MDLFNSIRVRKPGYSTFNNSFENKLTAQFGALVPVLCMDVIPGDYAKLRSEVFMRLMPLISPVMQRMNIYLHFFFVPNRLIWDDWEEFITGGEDGTSAPVPPYIAPGNLYALGRQSGVADTGVFNTPRLLDYMGVPTVNWMKSKNDIGDPSSGISALPFRAYALIYNEYYRDQNVDEPVVFNKTSGSVSLSELTNLYQLRYRAWEKDYFTSALPDPQRGPDVRLPISGSANVVFGNSSSALVSSGYFFPDVVSGPTNTSIGTLSNGYLTSLPGQGPGSPSIGHRLQPSDPGTDYKRAGLGLPSASVDLSSAQSTTLITDLRRAIKLQEFLEISARTGARYKEQLMGYFGVRSSDARLQRPEFLGGGVQPITIGDVMQTSATDFGTTAASATPQGNMAGYGISYGRKAGFKRFFEEHGWIIGIMSVRPKSSYMQGLSRMFTRTSRFDYYWPQFARIGEQEIKYKELFYESNVGSSTNVNEDTFGYAPRYAEYKFRADEFHGDFRDTLSFWHLGRIFKSSPELDSSFLHVNPVTQNRIFAIEDQGDLSSFDPLLFQIYHRLIVKRQMPKFGTPMI</sequence>